<evidence type="ECO:0000313" key="6">
    <source>
        <dbReference type="Proteomes" id="UP000260862"/>
    </source>
</evidence>
<dbReference type="EMBL" id="QRUY01000054">
    <property type="protein sequence ID" value="RGS02505.1"/>
    <property type="molecule type" value="Genomic_DNA"/>
</dbReference>
<dbReference type="EMBL" id="QSQT01000006">
    <property type="protein sequence ID" value="RGK57217.1"/>
    <property type="molecule type" value="Genomic_DNA"/>
</dbReference>
<name>A0A3E4WAN6_9BACT</name>
<dbReference type="STRING" id="310297.BHV76_04605"/>
<dbReference type="GO" id="GO:0004180">
    <property type="term" value="F:carboxypeptidase activity"/>
    <property type="evidence" value="ECO:0007669"/>
    <property type="project" value="UniProtKB-KW"/>
</dbReference>
<evidence type="ECO:0000313" key="4">
    <source>
        <dbReference type="EMBL" id="RHM99889.1"/>
    </source>
</evidence>
<evidence type="ECO:0000313" key="5">
    <source>
        <dbReference type="Proteomes" id="UP000260780"/>
    </source>
</evidence>
<proteinExistence type="predicted"/>
<dbReference type="Pfam" id="PF18939">
    <property type="entry name" value="DUF5686"/>
    <property type="match status" value="1"/>
</dbReference>
<dbReference type="Proteomes" id="UP000260780">
    <property type="component" value="Unassembled WGS sequence"/>
</dbReference>
<dbReference type="SUPFAM" id="SSF49464">
    <property type="entry name" value="Carboxypeptidase regulatory domain-like"/>
    <property type="match status" value="1"/>
</dbReference>
<evidence type="ECO:0000313" key="1">
    <source>
        <dbReference type="EMBL" id="RGK57217.1"/>
    </source>
</evidence>
<dbReference type="InterPro" id="IPR043741">
    <property type="entry name" value="DUF5686"/>
</dbReference>
<dbReference type="Proteomes" id="UP000260862">
    <property type="component" value="Unassembled WGS sequence"/>
</dbReference>
<dbReference type="EMBL" id="QSTF01000023">
    <property type="protein sequence ID" value="RGM39279.1"/>
    <property type="molecule type" value="Genomic_DNA"/>
</dbReference>
<evidence type="ECO:0000313" key="7">
    <source>
        <dbReference type="Proteomes" id="UP000285109"/>
    </source>
</evidence>
<evidence type="ECO:0000313" key="2">
    <source>
        <dbReference type="EMBL" id="RGM39279.1"/>
    </source>
</evidence>
<evidence type="ECO:0000313" key="3">
    <source>
        <dbReference type="EMBL" id="RGS02505.1"/>
    </source>
</evidence>
<sequence length="884" mass="101918">MLMRYMIKRLLFLIVLCLGVVKLSAQISGVVTDSETGDPIPYLNVYYDGKGVGTITDIDGKYSIAAHAGWNKLTFSMVGYGTEVRDVSAKTKTLNVKMKPDLVLDEVVVKPKKEKYSRKNNPAVEMMKKVIAAKKLNDLGVNDFYHYNKYQKITFSLNNITTDSLRESNLFKKYPFFRDQVEQCSVTGKNILPISVDETVTEKLYRKNPHDEKTIVKGINSTGVNELFNTGDMLSTVLKDVFQDINIYQDRFRFLQYPFDSPISNAGINFYKYYIMDTMMVDKEKCFHLTFVPNNSQDFGFTGHLYILADSTFRVNKCIMNLPKKTDINFVDNMIIEQKFGQLSTGEWVLMEDDMLCELSYLKKILGSFQVRRTTRYSDFGFDEIPAKIFKKKGDEIKDVNAMMRDDSFWKEYRPTELTKSEDNMGQFVDNLAKIKGFKYIIFVAKAFIENFVETGVKGRPSKVDIGPINTMISSNYIDGLRLRASAQTTANLNPHLFLRGYYAYGFKDEKSKYKAEVEYSFNKKEYLPREYPINSLTLSYSYDNMLPSDKFMGTDKDNVFTSFKVTSVDQYNYERTASVKYELEKESGLKTTFMLKHTNLEACGKLFYRTMAQENQLQQDLASGALTGTEWVHSPYNTKDFSLAEATLAFRYAPGETFINTKQRRLPVNLDAPVFTLQHTLGLKGILGSDYTYNMTEMSLYKRWWLSSWGNIDTCVKGGIQWNKVPFPLLIMPAANLSYILQDETFSLINNMEFLNDRYASLDVSWNLQGKIFNRIPLLKKLKWREFIGVKCLWGTLTDKNNPLLPQNANDTELMLFPGHYDAAGNYHTSSYVMDPKKPYVEVSAGIHNIFKLLHVEYVRRLNYNELPTASKWGIRFMIRTVF</sequence>
<evidence type="ECO:0000313" key="8">
    <source>
        <dbReference type="Proteomes" id="UP000285750"/>
    </source>
</evidence>
<reference evidence="5 6" key="1">
    <citation type="submission" date="2018-08" db="EMBL/GenBank/DDBJ databases">
        <title>A genome reference for cultivated species of the human gut microbiota.</title>
        <authorList>
            <person name="Zou Y."/>
            <person name="Xue W."/>
            <person name="Luo G."/>
        </authorList>
    </citation>
    <scope>NUCLEOTIDE SEQUENCE [LARGE SCALE GENOMIC DNA]</scope>
    <source>
        <strain evidence="3 8">AF24-16AC</strain>
        <strain evidence="4 7">AF31-28B-AC</strain>
        <strain evidence="2 5">OM08-14</strain>
        <strain evidence="1 6">TF10-3AC</strain>
    </source>
</reference>
<keyword evidence="2" id="KW-0645">Protease</keyword>
<keyword evidence="6" id="KW-1185">Reference proteome</keyword>
<dbReference type="EMBL" id="QRQK01000004">
    <property type="protein sequence ID" value="RHM99889.1"/>
    <property type="molecule type" value="Genomic_DNA"/>
</dbReference>
<dbReference type="Pfam" id="PF13715">
    <property type="entry name" value="CarbopepD_reg_2"/>
    <property type="match status" value="1"/>
</dbReference>
<gene>
    <name evidence="3" type="ORF">DWY14_16060</name>
    <name evidence="4" type="ORF">DWZ34_03415</name>
    <name evidence="2" type="ORF">DXC17_09525</name>
    <name evidence="1" type="ORF">DXD04_04155</name>
</gene>
<protein>
    <submittedName>
        <fullName evidence="2">Carboxypeptidase-like regulatory domain-containing protein</fullName>
    </submittedName>
</protein>
<dbReference type="Gene3D" id="2.60.40.1120">
    <property type="entry name" value="Carboxypeptidase-like, regulatory domain"/>
    <property type="match status" value="1"/>
</dbReference>
<dbReference type="Proteomes" id="UP000285750">
    <property type="component" value="Unassembled WGS sequence"/>
</dbReference>
<accession>A0A3E4WAN6</accession>
<organism evidence="2 5">
    <name type="scientific">Phocaeicola plebeius</name>
    <dbReference type="NCBI Taxonomy" id="310297"/>
    <lineage>
        <taxon>Bacteria</taxon>
        <taxon>Pseudomonadati</taxon>
        <taxon>Bacteroidota</taxon>
        <taxon>Bacteroidia</taxon>
        <taxon>Bacteroidales</taxon>
        <taxon>Bacteroidaceae</taxon>
        <taxon>Phocaeicola</taxon>
    </lineage>
</organism>
<dbReference type="AlphaFoldDB" id="A0A3E4WAN6"/>
<dbReference type="Proteomes" id="UP000285109">
    <property type="component" value="Unassembled WGS sequence"/>
</dbReference>
<keyword evidence="2" id="KW-0378">Hydrolase</keyword>
<dbReference type="InterPro" id="IPR008969">
    <property type="entry name" value="CarboxyPept-like_regulatory"/>
</dbReference>
<keyword evidence="2" id="KW-0121">Carboxypeptidase</keyword>
<comment type="caution">
    <text evidence="2">The sequence shown here is derived from an EMBL/GenBank/DDBJ whole genome shotgun (WGS) entry which is preliminary data.</text>
</comment>